<evidence type="ECO:0000313" key="6">
    <source>
        <dbReference type="Proteomes" id="UP000094053"/>
    </source>
</evidence>
<evidence type="ECO:0008006" key="7">
    <source>
        <dbReference type="Google" id="ProtNLM"/>
    </source>
</evidence>
<dbReference type="GO" id="GO:0016020">
    <property type="term" value="C:membrane"/>
    <property type="evidence" value="ECO:0007669"/>
    <property type="project" value="UniProtKB-SubCell"/>
</dbReference>
<dbReference type="AlphaFoldDB" id="A0A1E3R7R8"/>
<evidence type="ECO:0000256" key="4">
    <source>
        <dbReference type="SAM" id="Phobius"/>
    </source>
</evidence>
<dbReference type="EMBL" id="MIHA01000038">
    <property type="protein sequence ID" value="ODQ85913.1"/>
    <property type="molecule type" value="Genomic_DNA"/>
</dbReference>
<dbReference type="PANTHER" id="PTHR37042:SF4">
    <property type="entry name" value="OUTER MEMBRANE PROTEIN RV1973"/>
    <property type="match status" value="1"/>
</dbReference>
<dbReference type="Proteomes" id="UP000094053">
    <property type="component" value="Unassembled WGS sequence"/>
</dbReference>
<dbReference type="PANTHER" id="PTHR37042">
    <property type="entry name" value="OUTER MEMBRANE PROTEIN RV1973"/>
    <property type="match status" value="1"/>
</dbReference>
<feature type="transmembrane region" description="Helical" evidence="4">
    <location>
        <begin position="20"/>
        <end position="40"/>
    </location>
</feature>
<organism evidence="5 6">
    <name type="scientific">Mycolicibacterium flavescens</name>
    <name type="common">Mycobacterium flavescens</name>
    <dbReference type="NCBI Taxonomy" id="1776"/>
    <lineage>
        <taxon>Bacteria</taxon>
        <taxon>Bacillati</taxon>
        <taxon>Actinomycetota</taxon>
        <taxon>Actinomycetes</taxon>
        <taxon>Mycobacteriales</taxon>
        <taxon>Mycobacteriaceae</taxon>
        <taxon>Mycolicibacterium</taxon>
    </lineage>
</organism>
<dbReference type="OrthoDB" id="4761414at2"/>
<protein>
    <recommendedName>
        <fullName evidence="7">Mammalian cell entry protein</fullName>
    </recommendedName>
</protein>
<accession>A0A1E3R7R8</accession>
<dbReference type="STRING" id="1776.BHQ18_28080"/>
<sequence>MPDDEPTGTVDGPVFSRYGIASTVLGLIAVAAVALAALIYTQHRSDADELAYRTRVLQTAAEWTGVLINMNKDTVQADMAELHEGTVGQLNADFDAAVEPYRRLVQTLQSRTTGQIDSVAVESIYHPPPGPDGARPSGRQPEMSEFASRTDTVMVVATSVSENAGDEKPKTVRWTLRLDVSDVDGDLKISRLEPIR</sequence>
<evidence type="ECO:0000256" key="2">
    <source>
        <dbReference type="ARBA" id="ARBA00023136"/>
    </source>
</evidence>
<keyword evidence="4" id="KW-1133">Transmembrane helix</keyword>
<name>A0A1E3R7R8_MYCFV</name>
<keyword evidence="2 4" id="KW-0472">Membrane</keyword>
<gene>
    <name evidence="5" type="ORF">BHQ18_28080</name>
</gene>
<evidence type="ECO:0000313" key="5">
    <source>
        <dbReference type="EMBL" id="ODQ85913.1"/>
    </source>
</evidence>
<evidence type="ECO:0000256" key="1">
    <source>
        <dbReference type="ARBA" id="ARBA00004370"/>
    </source>
</evidence>
<comment type="subcellular location">
    <subcellularLocation>
        <location evidence="1">Membrane</location>
    </subcellularLocation>
</comment>
<feature type="region of interest" description="Disordered" evidence="3">
    <location>
        <begin position="126"/>
        <end position="147"/>
    </location>
</feature>
<reference evidence="6" key="1">
    <citation type="submission" date="2016-09" db="EMBL/GenBank/DDBJ databases">
        <authorList>
            <person name="Greninger A.L."/>
            <person name="Jerome K.R."/>
            <person name="Mcnair B."/>
            <person name="Wallis C."/>
            <person name="Fang F."/>
        </authorList>
    </citation>
    <scope>NUCLEOTIDE SEQUENCE [LARGE SCALE GENOMIC DNA]</scope>
    <source>
        <strain evidence="6">M6</strain>
    </source>
</reference>
<proteinExistence type="predicted"/>
<keyword evidence="4" id="KW-0812">Transmembrane</keyword>
<comment type="caution">
    <text evidence="5">The sequence shown here is derived from an EMBL/GenBank/DDBJ whole genome shotgun (WGS) entry which is preliminary data.</text>
</comment>
<evidence type="ECO:0000256" key="3">
    <source>
        <dbReference type="SAM" id="MobiDB-lite"/>
    </source>
</evidence>
<dbReference type="RefSeq" id="WP_069416917.1">
    <property type="nucleotide sequence ID" value="NZ_JACKUL010000025.1"/>
</dbReference>
<keyword evidence="6" id="KW-1185">Reference proteome</keyword>